<dbReference type="InterPro" id="IPR011583">
    <property type="entry name" value="Chitinase_II/V-like_cat"/>
</dbReference>
<dbReference type="InterPro" id="IPR050314">
    <property type="entry name" value="Glycosyl_Hydrlase_18"/>
</dbReference>
<dbReference type="AlphaFoldDB" id="A0A6A7A2F6"/>
<dbReference type="SUPFAM" id="SSF51445">
    <property type="entry name" value="(Trans)glycosidases"/>
    <property type="match status" value="1"/>
</dbReference>
<comment type="similarity">
    <text evidence="3">Belongs to the glycosyl hydrolase 18 family. Chitinase class V subfamily.</text>
</comment>
<dbReference type="Proteomes" id="UP000799424">
    <property type="component" value="Unassembled WGS sequence"/>
</dbReference>
<dbReference type="CDD" id="cd06548">
    <property type="entry name" value="GH18_chitinase"/>
    <property type="match status" value="1"/>
</dbReference>
<keyword evidence="10" id="KW-0624">Polysaccharide degradation</keyword>
<dbReference type="PANTHER" id="PTHR11177">
    <property type="entry name" value="CHITINASE"/>
    <property type="match status" value="1"/>
</dbReference>
<dbReference type="InterPro" id="IPR001579">
    <property type="entry name" value="Glyco_hydro_18_chit_AS"/>
</dbReference>
<dbReference type="SMART" id="SM00636">
    <property type="entry name" value="Glyco_18"/>
    <property type="match status" value="1"/>
</dbReference>
<dbReference type="InterPro" id="IPR017853">
    <property type="entry name" value="GH"/>
</dbReference>
<evidence type="ECO:0000256" key="3">
    <source>
        <dbReference type="ARBA" id="ARBA00008682"/>
    </source>
</evidence>
<accession>A0A6A7A2F6</accession>
<dbReference type="Gene3D" id="3.20.20.80">
    <property type="entry name" value="Glycosidases"/>
    <property type="match status" value="1"/>
</dbReference>
<sequence>MGDGGSDGPSDVTPESKPERYTTTKTFGDPNKINWVTPTGYGPNAIITVSPTNPNTPPNPTNIPIPEPDVEDRDGFHEVAYFGNWDIYSRKFFPQHVPASKPTHLLYSFADNKPDGTVFFTDTYADTDIHYNDNSWSHSEKNVYGAMKQLGLLKQKNRNLKMLLSIGGWTYTNEKKHMDPVGAGEEARKTFANSCVDMIKNYDFDGIDVDWEYPQDPLQGQDFLALLKAIREALDVYADFLAKDKGYAKEAKPHFLLSIAAPAGADNYKNLPLREVAEVLGFVNLMAYDFAGSWDKTSGHASNLAPSKSNPKSTPCNANSVVNHYISAGVPAPKLNLGMPLYGRAFTKTAGLGQAYDGVGKETWEAGVYDFKDLPLPGAKVYFDDEAYATYSYDNSTGTLISFDTVQMALTKVDYIKQRNWAAPCGGKSVATGLTGEASFPQVVKRLSGADGKGIESKPNWLFYPDSSYDNVKKGFAA</sequence>
<comment type="catalytic activity">
    <reaction evidence="1">
        <text>Random endo-hydrolysis of N-acetyl-beta-D-glucosaminide (1-&gt;4)-beta-linkages in chitin and chitodextrins.</text>
        <dbReference type="EC" id="3.2.1.14"/>
    </reaction>
</comment>
<evidence type="ECO:0000313" key="15">
    <source>
        <dbReference type="Proteomes" id="UP000799424"/>
    </source>
</evidence>
<organism evidence="14 15">
    <name type="scientific">Ophiobolus disseminans</name>
    <dbReference type="NCBI Taxonomy" id="1469910"/>
    <lineage>
        <taxon>Eukaryota</taxon>
        <taxon>Fungi</taxon>
        <taxon>Dikarya</taxon>
        <taxon>Ascomycota</taxon>
        <taxon>Pezizomycotina</taxon>
        <taxon>Dothideomycetes</taxon>
        <taxon>Pleosporomycetidae</taxon>
        <taxon>Pleosporales</taxon>
        <taxon>Pleosporineae</taxon>
        <taxon>Phaeosphaeriaceae</taxon>
        <taxon>Ophiobolus</taxon>
    </lineage>
</organism>
<keyword evidence="5" id="KW-0964">Secreted</keyword>
<reference evidence="14" key="1">
    <citation type="journal article" date="2020" name="Stud. Mycol.">
        <title>101 Dothideomycetes genomes: a test case for predicting lifestyles and emergence of pathogens.</title>
        <authorList>
            <person name="Haridas S."/>
            <person name="Albert R."/>
            <person name="Binder M."/>
            <person name="Bloem J."/>
            <person name="Labutti K."/>
            <person name="Salamov A."/>
            <person name="Andreopoulos B."/>
            <person name="Baker S."/>
            <person name="Barry K."/>
            <person name="Bills G."/>
            <person name="Bluhm B."/>
            <person name="Cannon C."/>
            <person name="Castanera R."/>
            <person name="Culley D."/>
            <person name="Daum C."/>
            <person name="Ezra D."/>
            <person name="Gonzalez J."/>
            <person name="Henrissat B."/>
            <person name="Kuo A."/>
            <person name="Liang C."/>
            <person name="Lipzen A."/>
            <person name="Lutzoni F."/>
            <person name="Magnuson J."/>
            <person name="Mondo S."/>
            <person name="Nolan M."/>
            <person name="Ohm R."/>
            <person name="Pangilinan J."/>
            <person name="Park H.-J."/>
            <person name="Ramirez L."/>
            <person name="Alfaro M."/>
            <person name="Sun H."/>
            <person name="Tritt A."/>
            <person name="Yoshinaga Y."/>
            <person name="Zwiers L.-H."/>
            <person name="Turgeon B."/>
            <person name="Goodwin S."/>
            <person name="Spatafora J."/>
            <person name="Crous P."/>
            <person name="Grigoriev I."/>
        </authorList>
    </citation>
    <scope>NUCLEOTIDE SEQUENCE</scope>
    <source>
        <strain evidence="14">CBS 113818</strain>
    </source>
</reference>
<evidence type="ECO:0000313" key="14">
    <source>
        <dbReference type="EMBL" id="KAF2827492.1"/>
    </source>
</evidence>
<keyword evidence="9 11" id="KW-0326">Glycosidase</keyword>
<dbReference type="PROSITE" id="PS51910">
    <property type="entry name" value="GH18_2"/>
    <property type="match status" value="1"/>
</dbReference>
<evidence type="ECO:0000256" key="12">
    <source>
        <dbReference type="SAM" id="MobiDB-lite"/>
    </source>
</evidence>
<dbReference type="Gene3D" id="3.10.50.10">
    <property type="match status" value="1"/>
</dbReference>
<feature type="domain" description="GH18" evidence="13">
    <location>
        <begin position="76"/>
        <end position="451"/>
    </location>
</feature>
<dbReference type="GO" id="GO:0000272">
    <property type="term" value="P:polysaccharide catabolic process"/>
    <property type="evidence" value="ECO:0007669"/>
    <property type="project" value="UniProtKB-KW"/>
</dbReference>
<dbReference type="PANTHER" id="PTHR11177:SF317">
    <property type="entry name" value="CHITINASE 12-RELATED"/>
    <property type="match status" value="1"/>
</dbReference>
<name>A0A6A7A2F6_9PLEO</name>
<protein>
    <recommendedName>
        <fullName evidence="4">chitinase</fullName>
        <ecNumber evidence="4">3.2.1.14</ecNumber>
    </recommendedName>
</protein>
<gene>
    <name evidence="14" type="ORF">CC86DRAFT_381498</name>
</gene>
<evidence type="ECO:0000256" key="6">
    <source>
        <dbReference type="ARBA" id="ARBA00022801"/>
    </source>
</evidence>
<evidence type="ECO:0000256" key="11">
    <source>
        <dbReference type="RuleBase" id="RU000489"/>
    </source>
</evidence>
<feature type="region of interest" description="Disordered" evidence="12">
    <location>
        <begin position="1"/>
        <end position="29"/>
    </location>
</feature>
<dbReference type="EC" id="3.2.1.14" evidence="4"/>
<evidence type="ECO:0000256" key="5">
    <source>
        <dbReference type="ARBA" id="ARBA00022525"/>
    </source>
</evidence>
<dbReference type="PROSITE" id="PS01095">
    <property type="entry name" value="GH18_1"/>
    <property type="match status" value="1"/>
</dbReference>
<dbReference type="GO" id="GO:0006032">
    <property type="term" value="P:chitin catabolic process"/>
    <property type="evidence" value="ECO:0007669"/>
    <property type="project" value="UniProtKB-KW"/>
</dbReference>
<evidence type="ECO:0000259" key="13">
    <source>
        <dbReference type="PROSITE" id="PS51910"/>
    </source>
</evidence>
<evidence type="ECO:0000256" key="10">
    <source>
        <dbReference type="ARBA" id="ARBA00023326"/>
    </source>
</evidence>
<evidence type="ECO:0000256" key="1">
    <source>
        <dbReference type="ARBA" id="ARBA00000822"/>
    </source>
</evidence>
<dbReference type="FunFam" id="3.20.20.80:FF:000075">
    <property type="entry name" value="Sporulation-specific chitinase"/>
    <property type="match status" value="1"/>
</dbReference>
<keyword evidence="8" id="KW-0119">Carbohydrate metabolism</keyword>
<dbReference type="FunFam" id="3.10.50.10:FF:000005">
    <property type="entry name" value="Endochitinase B1"/>
    <property type="match status" value="1"/>
</dbReference>
<evidence type="ECO:0000256" key="8">
    <source>
        <dbReference type="ARBA" id="ARBA00023277"/>
    </source>
</evidence>
<proteinExistence type="inferred from homology"/>
<evidence type="ECO:0000256" key="9">
    <source>
        <dbReference type="ARBA" id="ARBA00023295"/>
    </source>
</evidence>
<dbReference type="OrthoDB" id="76388at2759"/>
<evidence type="ECO:0000256" key="7">
    <source>
        <dbReference type="ARBA" id="ARBA00023024"/>
    </source>
</evidence>
<dbReference type="SUPFAM" id="SSF54556">
    <property type="entry name" value="Chitinase insertion domain"/>
    <property type="match status" value="1"/>
</dbReference>
<keyword evidence="7" id="KW-0146">Chitin degradation</keyword>
<dbReference type="GO" id="GO:0005576">
    <property type="term" value="C:extracellular region"/>
    <property type="evidence" value="ECO:0007669"/>
    <property type="project" value="UniProtKB-SubCell"/>
</dbReference>
<dbReference type="GO" id="GO:0008843">
    <property type="term" value="F:endochitinase activity"/>
    <property type="evidence" value="ECO:0007669"/>
    <property type="project" value="UniProtKB-EC"/>
</dbReference>
<keyword evidence="15" id="KW-1185">Reference proteome</keyword>
<dbReference type="Pfam" id="PF00704">
    <property type="entry name" value="Glyco_hydro_18"/>
    <property type="match status" value="1"/>
</dbReference>
<dbReference type="InterPro" id="IPR001223">
    <property type="entry name" value="Glyco_hydro18_cat"/>
</dbReference>
<evidence type="ECO:0000256" key="2">
    <source>
        <dbReference type="ARBA" id="ARBA00004613"/>
    </source>
</evidence>
<dbReference type="InterPro" id="IPR029070">
    <property type="entry name" value="Chitinase_insertion_sf"/>
</dbReference>
<dbReference type="EMBL" id="MU006224">
    <property type="protein sequence ID" value="KAF2827492.1"/>
    <property type="molecule type" value="Genomic_DNA"/>
</dbReference>
<comment type="subcellular location">
    <subcellularLocation>
        <location evidence="2">Secreted</location>
    </subcellularLocation>
</comment>
<dbReference type="GO" id="GO:0008061">
    <property type="term" value="F:chitin binding"/>
    <property type="evidence" value="ECO:0007669"/>
    <property type="project" value="InterPro"/>
</dbReference>
<keyword evidence="6 11" id="KW-0378">Hydrolase</keyword>
<evidence type="ECO:0000256" key="4">
    <source>
        <dbReference type="ARBA" id="ARBA00012729"/>
    </source>
</evidence>